<protein>
    <submittedName>
        <fullName evidence="2">Uncharacterized protein</fullName>
    </submittedName>
</protein>
<accession>A0AAD9CFG4</accession>
<reference evidence="2" key="1">
    <citation type="submission" date="2023-04" db="EMBL/GenBank/DDBJ databases">
        <title>Chromosome-level genome of Chaenocephalus aceratus.</title>
        <authorList>
            <person name="Park H."/>
        </authorList>
    </citation>
    <scope>NUCLEOTIDE SEQUENCE</scope>
    <source>
        <strain evidence="2">DE</strain>
        <tissue evidence="2">Muscle</tissue>
    </source>
</reference>
<feature type="compositionally biased region" description="Basic and acidic residues" evidence="1">
    <location>
        <begin position="1"/>
        <end position="13"/>
    </location>
</feature>
<evidence type="ECO:0000256" key="1">
    <source>
        <dbReference type="SAM" id="MobiDB-lite"/>
    </source>
</evidence>
<keyword evidence="3" id="KW-1185">Reference proteome</keyword>
<dbReference type="EMBL" id="JASDAP010000007">
    <property type="protein sequence ID" value="KAK1900564.1"/>
    <property type="molecule type" value="Genomic_DNA"/>
</dbReference>
<feature type="compositionally biased region" description="Polar residues" evidence="1">
    <location>
        <begin position="15"/>
        <end position="27"/>
    </location>
</feature>
<proteinExistence type="predicted"/>
<dbReference type="AlphaFoldDB" id="A0AAD9CFG4"/>
<dbReference type="Proteomes" id="UP001228049">
    <property type="component" value="Unassembled WGS sequence"/>
</dbReference>
<evidence type="ECO:0000313" key="2">
    <source>
        <dbReference type="EMBL" id="KAK1900564.1"/>
    </source>
</evidence>
<sequence>MMQLESKKKRETLEQTDGQSGAVQNKQGKSALNVTAHVCTSRQPIVGALVIHIRTHLLLRPSKGFTSGDEISWGHIKASHTPGCTVKKHQRYAGVRFSLSSFGAICM</sequence>
<evidence type="ECO:0000313" key="3">
    <source>
        <dbReference type="Proteomes" id="UP001228049"/>
    </source>
</evidence>
<feature type="region of interest" description="Disordered" evidence="1">
    <location>
        <begin position="1"/>
        <end position="27"/>
    </location>
</feature>
<comment type="caution">
    <text evidence="2">The sequence shown here is derived from an EMBL/GenBank/DDBJ whole genome shotgun (WGS) entry which is preliminary data.</text>
</comment>
<gene>
    <name evidence="2" type="ORF">KUDE01_001351</name>
</gene>
<name>A0AAD9CFG4_DISEL</name>
<organism evidence="2 3">
    <name type="scientific">Dissostichus eleginoides</name>
    <name type="common">Patagonian toothfish</name>
    <name type="synonym">Dissostichus amissus</name>
    <dbReference type="NCBI Taxonomy" id="100907"/>
    <lineage>
        <taxon>Eukaryota</taxon>
        <taxon>Metazoa</taxon>
        <taxon>Chordata</taxon>
        <taxon>Craniata</taxon>
        <taxon>Vertebrata</taxon>
        <taxon>Euteleostomi</taxon>
        <taxon>Actinopterygii</taxon>
        <taxon>Neopterygii</taxon>
        <taxon>Teleostei</taxon>
        <taxon>Neoteleostei</taxon>
        <taxon>Acanthomorphata</taxon>
        <taxon>Eupercaria</taxon>
        <taxon>Perciformes</taxon>
        <taxon>Notothenioidei</taxon>
        <taxon>Nototheniidae</taxon>
        <taxon>Dissostichus</taxon>
    </lineage>
</organism>